<dbReference type="Pfam" id="PF06812">
    <property type="entry name" value="ImpA_N"/>
    <property type="match status" value="1"/>
</dbReference>
<dbReference type="GeneID" id="93559452"/>
<dbReference type="InterPro" id="IPR017740">
    <property type="entry name" value="TssA-like"/>
</dbReference>
<dbReference type="InterPro" id="IPR010657">
    <property type="entry name" value="ImpA_N"/>
</dbReference>
<dbReference type="PANTHER" id="PTHR37951:SF1">
    <property type="entry name" value="TYPE VI SECRETION SYSTEM COMPONENT TSSA1"/>
    <property type="match status" value="1"/>
</dbReference>
<feature type="domain" description="ImpA N-terminal" evidence="1">
    <location>
        <begin position="12"/>
        <end position="134"/>
    </location>
</feature>
<protein>
    <submittedName>
        <fullName evidence="2">Type VI secretion system protein TssA</fullName>
    </submittedName>
</protein>
<dbReference type="NCBIfam" id="TIGR03363">
    <property type="entry name" value="VI_chp_8"/>
    <property type="match status" value="1"/>
</dbReference>
<organism evidence="2 3">
    <name type="scientific">Pseudomonas capsici</name>
    <dbReference type="NCBI Taxonomy" id="2810614"/>
    <lineage>
        <taxon>Bacteria</taxon>
        <taxon>Pseudomonadati</taxon>
        <taxon>Pseudomonadota</taxon>
        <taxon>Gammaproteobacteria</taxon>
        <taxon>Pseudomonadales</taxon>
        <taxon>Pseudomonadaceae</taxon>
        <taxon>Pseudomonas</taxon>
    </lineage>
</organism>
<keyword evidence="3" id="KW-1185">Reference proteome</keyword>
<accession>A0ABT3BRW5</accession>
<dbReference type="RefSeq" id="WP_206401053.1">
    <property type="nucleotide sequence ID" value="NZ_JAFGZD010000001.1"/>
</dbReference>
<evidence type="ECO:0000313" key="3">
    <source>
        <dbReference type="Proteomes" id="UP001207294"/>
    </source>
</evidence>
<proteinExistence type="predicted"/>
<evidence type="ECO:0000259" key="1">
    <source>
        <dbReference type="Pfam" id="PF06812"/>
    </source>
</evidence>
<gene>
    <name evidence="2" type="primary">tssA</name>
    <name evidence="2" type="ORF">OH718_00765</name>
</gene>
<evidence type="ECO:0000313" key="2">
    <source>
        <dbReference type="EMBL" id="MCV4375117.1"/>
    </source>
</evidence>
<dbReference type="EMBL" id="JAOXML010000001">
    <property type="protein sequence ID" value="MCV4375117.1"/>
    <property type="molecule type" value="Genomic_DNA"/>
</dbReference>
<sequence>MSQLSSRVSELLEPLSGESPCGVNLRHEPIYDRLRQLRREDDTSLPMGVWQADIKRADWGQVEAIATSVLLRESKDLMIAGWLGEAWLHKDARSGIVDALSLLIGLCERYPEDLHPQPADGDLSWRATPLEWIVRRYLELLRIQFQFFEGKEGEFAGFALGDWQKLQRNRVQVNDSKASKVAAEAAAGDQTRLNERVRSTPVSWWLSSFDVTQVALRQLEALDNWSSGYFAEDGPSYAPLKQTLESLAAVFKEFIAMHPAQPLPPETEEVTADMTIDTPLEPNAEPAPARALGEPRNREEAYRQLLLIADYLARNEPHSPVPYLIRKGVEWGNKPLKELLSELITSDAEARRVWALLGVL</sequence>
<reference evidence="2 3" key="1">
    <citation type="submission" date="2022-10" db="EMBL/GenBank/DDBJ databases">
        <title>Characterization of Pseudomonas capsici strains from pepper and tomato in Georgia.</title>
        <authorList>
            <person name="Zhao M."/>
            <person name="Dutta B."/>
        </authorList>
    </citation>
    <scope>NUCLEOTIDE SEQUENCE [LARGE SCALE GENOMIC DNA]</scope>
    <source>
        <strain evidence="2 3">Pc20-5</strain>
    </source>
</reference>
<comment type="caution">
    <text evidence="2">The sequence shown here is derived from an EMBL/GenBank/DDBJ whole genome shotgun (WGS) entry which is preliminary data.</text>
</comment>
<dbReference type="PANTHER" id="PTHR37951">
    <property type="entry name" value="CYTOPLASMIC PROTEIN-RELATED"/>
    <property type="match status" value="1"/>
</dbReference>
<name>A0ABT3BRW5_9PSED</name>
<dbReference type="Proteomes" id="UP001207294">
    <property type="component" value="Unassembled WGS sequence"/>
</dbReference>